<dbReference type="HOGENOM" id="CLU_2308725_0_0_1"/>
<reference evidence="1" key="1">
    <citation type="journal article" date="2012" name="Nature">
        <title>The oyster genome reveals stress adaptation and complexity of shell formation.</title>
        <authorList>
            <person name="Zhang G."/>
            <person name="Fang X."/>
            <person name="Guo X."/>
            <person name="Li L."/>
            <person name="Luo R."/>
            <person name="Xu F."/>
            <person name="Yang P."/>
            <person name="Zhang L."/>
            <person name="Wang X."/>
            <person name="Qi H."/>
            <person name="Xiong Z."/>
            <person name="Que H."/>
            <person name="Xie Y."/>
            <person name="Holland P.W."/>
            <person name="Paps J."/>
            <person name="Zhu Y."/>
            <person name="Wu F."/>
            <person name="Chen Y."/>
            <person name="Wang J."/>
            <person name="Peng C."/>
            <person name="Meng J."/>
            <person name="Yang L."/>
            <person name="Liu J."/>
            <person name="Wen B."/>
            <person name="Zhang N."/>
            <person name="Huang Z."/>
            <person name="Zhu Q."/>
            <person name="Feng Y."/>
            <person name="Mount A."/>
            <person name="Hedgecock D."/>
            <person name="Xu Z."/>
            <person name="Liu Y."/>
            <person name="Domazet-Loso T."/>
            <person name="Du Y."/>
            <person name="Sun X."/>
            <person name="Zhang S."/>
            <person name="Liu B."/>
            <person name="Cheng P."/>
            <person name="Jiang X."/>
            <person name="Li J."/>
            <person name="Fan D."/>
            <person name="Wang W."/>
            <person name="Fu W."/>
            <person name="Wang T."/>
            <person name="Wang B."/>
            <person name="Zhang J."/>
            <person name="Peng Z."/>
            <person name="Li Y."/>
            <person name="Li N."/>
            <person name="Wang J."/>
            <person name="Chen M."/>
            <person name="He Y."/>
            <person name="Tan F."/>
            <person name="Song X."/>
            <person name="Zheng Q."/>
            <person name="Huang R."/>
            <person name="Yang H."/>
            <person name="Du X."/>
            <person name="Chen L."/>
            <person name="Yang M."/>
            <person name="Gaffney P.M."/>
            <person name="Wang S."/>
            <person name="Luo L."/>
            <person name="She Z."/>
            <person name="Ming Y."/>
            <person name="Huang W."/>
            <person name="Zhang S."/>
            <person name="Huang B."/>
            <person name="Zhang Y."/>
            <person name="Qu T."/>
            <person name="Ni P."/>
            <person name="Miao G."/>
            <person name="Wang J."/>
            <person name="Wang Q."/>
            <person name="Steinberg C.E."/>
            <person name="Wang H."/>
            <person name="Li N."/>
            <person name="Qian L."/>
            <person name="Zhang G."/>
            <person name="Li Y."/>
            <person name="Yang H."/>
            <person name="Liu X."/>
            <person name="Wang J."/>
            <person name="Yin Y."/>
            <person name="Wang J."/>
        </authorList>
    </citation>
    <scope>NUCLEOTIDE SEQUENCE [LARGE SCALE GENOMIC DNA]</scope>
    <source>
        <strain evidence="1">05x7-T-G4-1.051#20</strain>
    </source>
</reference>
<evidence type="ECO:0000313" key="1">
    <source>
        <dbReference type="EMBL" id="EKC42917.1"/>
    </source>
</evidence>
<dbReference type="InterPro" id="IPR036108">
    <property type="entry name" value="4pyrrol_syn_uPrphyn_synt_sf"/>
</dbReference>
<dbReference type="GO" id="GO:0033014">
    <property type="term" value="P:tetrapyrrole biosynthetic process"/>
    <property type="evidence" value="ECO:0007669"/>
    <property type="project" value="InterPro"/>
</dbReference>
<dbReference type="GO" id="GO:0004852">
    <property type="term" value="F:uroporphyrinogen-III synthase activity"/>
    <property type="evidence" value="ECO:0007669"/>
    <property type="project" value="InterPro"/>
</dbReference>
<gene>
    <name evidence="1" type="ORF">CGI_10028892</name>
</gene>
<protein>
    <submittedName>
        <fullName evidence="1">Uncharacterized protein</fullName>
    </submittedName>
</protein>
<sequence length="100" mass="11058">MIVGECQINRNKNRVSCFDAFLVGTFSASSAKFFSVSRKRPSDVPIGTVKYRNICCSSVPLLQILAVGPTTEGELKKHNVPVYATLRRPDPQSLIDCLQK</sequence>
<dbReference type="Gene3D" id="3.40.50.10090">
    <property type="match status" value="1"/>
</dbReference>
<organism evidence="1">
    <name type="scientific">Magallana gigas</name>
    <name type="common">Pacific oyster</name>
    <name type="synonym">Crassostrea gigas</name>
    <dbReference type="NCBI Taxonomy" id="29159"/>
    <lineage>
        <taxon>Eukaryota</taxon>
        <taxon>Metazoa</taxon>
        <taxon>Spiralia</taxon>
        <taxon>Lophotrochozoa</taxon>
        <taxon>Mollusca</taxon>
        <taxon>Bivalvia</taxon>
        <taxon>Autobranchia</taxon>
        <taxon>Pteriomorphia</taxon>
        <taxon>Ostreida</taxon>
        <taxon>Ostreoidea</taxon>
        <taxon>Ostreidae</taxon>
        <taxon>Magallana</taxon>
    </lineage>
</organism>
<dbReference type="EMBL" id="JH817099">
    <property type="protein sequence ID" value="EKC42917.1"/>
    <property type="molecule type" value="Genomic_DNA"/>
</dbReference>
<accession>K1R0Q2</accession>
<proteinExistence type="predicted"/>
<dbReference type="InParanoid" id="K1R0Q2"/>
<dbReference type="AlphaFoldDB" id="K1R0Q2"/>
<name>K1R0Q2_MAGGI</name>